<dbReference type="InterPro" id="IPR007227">
    <property type="entry name" value="Cell_shape_determining_MreD"/>
</dbReference>
<dbReference type="PANTHER" id="PTHR37484">
    <property type="entry name" value="ROD SHAPE-DETERMINING PROTEIN MRED"/>
    <property type="match status" value="1"/>
</dbReference>
<dbReference type="GO" id="GO:0005886">
    <property type="term" value="C:plasma membrane"/>
    <property type="evidence" value="ECO:0007669"/>
    <property type="project" value="UniProtKB-SubCell"/>
</dbReference>
<evidence type="ECO:0000256" key="5">
    <source>
        <dbReference type="ARBA" id="ARBA00022989"/>
    </source>
</evidence>
<dbReference type="PANTHER" id="PTHR37484:SF1">
    <property type="entry name" value="ROD SHAPE-DETERMINING PROTEIN MRED"/>
    <property type="match status" value="1"/>
</dbReference>
<sequence>MGISQRQGGFVIFLSFIVAFMLSIIDLPTWAEEIRPQWVVLVLIYWAMALPQRISVGAGWVIGLLLDVTQSAILGQNALALAFVAFLTAHLHQRLRVFPFWQQAIVIFVFVIIYNLIVLWIKGISGSAPNVWLLITPSFTSAIFWPLVFIFLRRVRRIYRVN</sequence>
<protein>
    <submittedName>
        <fullName evidence="8">Rod shape-determining protein MreD</fullName>
    </submittedName>
</protein>
<dbReference type="PIRSF" id="PIRSF018472">
    <property type="entry name" value="MreD_proteobac"/>
    <property type="match status" value="1"/>
</dbReference>
<reference evidence="8" key="1">
    <citation type="submission" date="2018-06" db="EMBL/GenBank/DDBJ databases">
        <authorList>
            <person name="Zhirakovskaya E."/>
        </authorList>
    </citation>
    <scope>NUCLEOTIDE SEQUENCE</scope>
</reference>
<dbReference type="NCBIfam" id="TIGR03426">
    <property type="entry name" value="shape_MreD"/>
    <property type="match status" value="1"/>
</dbReference>
<keyword evidence="5 7" id="KW-1133">Transmembrane helix</keyword>
<keyword evidence="6 7" id="KW-0472">Membrane</keyword>
<evidence type="ECO:0000256" key="3">
    <source>
        <dbReference type="ARBA" id="ARBA00022692"/>
    </source>
</evidence>
<organism evidence="8">
    <name type="scientific">hydrothermal vent metagenome</name>
    <dbReference type="NCBI Taxonomy" id="652676"/>
    <lineage>
        <taxon>unclassified sequences</taxon>
        <taxon>metagenomes</taxon>
        <taxon>ecological metagenomes</taxon>
    </lineage>
</organism>
<dbReference type="AlphaFoldDB" id="A0A3B1A2C9"/>
<feature type="transmembrane region" description="Helical" evidence="7">
    <location>
        <begin position="72"/>
        <end position="92"/>
    </location>
</feature>
<dbReference type="GO" id="GO:0008360">
    <property type="term" value="P:regulation of cell shape"/>
    <property type="evidence" value="ECO:0007669"/>
    <property type="project" value="UniProtKB-KW"/>
</dbReference>
<evidence type="ECO:0000313" key="8">
    <source>
        <dbReference type="EMBL" id="VAW93882.1"/>
    </source>
</evidence>
<evidence type="ECO:0000256" key="2">
    <source>
        <dbReference type="ARBA" id="ARBA00022475"/>
    </source>
</evidence>
<gene>
    <name evidence="8" type="ORF">MNBD_GAMMA21-169</name>
</gene>
<evidence type="ECO:0000256" key="4">
    <source>
        <dbReference type="ARBA" id="ARBA00022960"/>
    </source>
</evidence>
<keyword evidence="3 7" id="KW-0812">Transmembrane</keyword>
<feature type="transmembrane region" description="Helical" evidence="7">
    <location>
        <begin position="104"/>
        <end position="125"/>
    </location>
</feature>
<feature type="transmembrane region" description="Helical" evidence="7">
    <location>
        <begin position="38"/>
        <end position="66"/>
    </location>
</feature>
<keyword evidence="4" id="KW-0133">Cell shape</keyword>
<evidence type="ECO:0000256" key="7">
    <source>
        <dbReference type="SAM" id="Phobius"/>
    </source>
</evidence>
<feature type="transmembrane region" description="Helical" evidence="7">
    <location>
        <begin position="131"/>
        <end position="152"/>
    </location>
</feature>
<comment type="subcellular location">
    <subcellularLocation>
        <location evidence="1">Cell membrane</location>
        <topology evidence="1">Multi-pass membrane protein</topology>
    </subcellularLocation>
</comment>
<evidence type="ECO:0000256" key="6">
    <source>
        <dbReference type="ARBA" id="ARBA00023136"/>
    </source>
</evidence>
<dbReference type="Pfam" id="PF04093">
    <property type="entry name" value="MreD"/>
    <property type="match status" value="1"/>
</dbReference>
<keyword evidence="2" id="KW-1003">Cell membrane</keyword>
<dbReference type="EMBL" id="UOFR01000023">
    <property type="protein sequence ID" value="VAW93882.1"/>
    <property type="molecule type" value="Genomic_DNA"/>
</dbReference>
<proteinExistence type="predicted"/>
<accession>A0A3B1A2C9</accession>
<evidence type="ECO:0000256" key="1">
    <source>
        <dbReference type="ARBA" id="ARBA00004651"/>
    </source>
</evidence>
<name>A0A3B1A2C9_9ZZZZ</name>
<dbReference type="InterPro" id="IPR026034">
    <property type="entry name" value="MreD_proteobac"/>
</dbReference>
<feature type="transmembrane region" description="Helical" evidence="7">
    <location>
        <begin position="12"/>
        <end position="31"/>
    </location>
</feature>